<reference evidence="1" key="1">
    <citation type="submission" date="2020-08" db="EMBL/GenBank/DDBJ databases">
        <title>Multicomponent nature underlies the extraordinary mechanical properties of spider dragline silk.</title>
        <authorList>
            <person name="Kono N."/>
            <person name="Nakamura H."/>
            <person name="Mori M."/>
            <person name="Yoshida Y."/>
            <person name="Ohtoshi R."/>
            <person name="Malay A.D."/>
            <person name="Moran D.A.P."/>
            <person name="Tomita M."/>
            <person name="Numata K."/>
            <person name="Arakawa K."/>
        </authorList>
    </citation>
    <scope>NUCLEOTIDE SEQUENCE</scope>
</reference>
<accession>A0A8X6SL29</accession>
<proteinExistence type="predicted"/>
<name>A0A8X6SL29_TRICX</name>
<evidence type="ECO:0000313" key="1">
    <source>
        <dbReference type="EMBL" id="GFY13275.1"/>
    </source>
</evidence>
<comment type="caution">
    <text evidence="1">The sequence shown here is derived from an EMBL/GenBank/DDBJ whole genome shotgun (WGS) entry which is preliminary data.</text>
</comment>
<dbReference type="AlphaFoldDB" id="A0A8X6SL29"/>
<gene>
    <name evidence="1" type="ORF">TNCV_2335391</name>
</gene>
<keyword evidence="2" id="KW-1185">Reference proteome</keyword>
<dbReference type="EMBL" id="BMAU01021321">
    <property type="protein sequence ID" value="GFY13275.1"/>
    <property type="molecule type" value="Genomic_DNA"/>
</dbReference>
<dbReference type="Proteomes" id="UP000887159">
    <property type="component" value="Unassembled WGS sequence"/>
</dbReference>
<protein>
    <submittedName>
        <fullName evidence="1">Uncharacterized protein</fullName>
    </submittedName>
</protein>
<evidence type="ECO:0000313" key="2">
    <source>
        <dbReference type="Proteomes" id="UP000887159"/>
    </source>
</evidence>
<sequence length="112" mass="12609">MIVMSHEVCSNSTSVLCEVEYACVNCSINMFEYAIWFYGLNIILSFNQLTLLVEGAMTPRTSSCLPIGRELVTQRPLNTAVSAAPLQLFTYPHSKLNFAYKTTKWNLPLKPL</sequence>
<organism evidence="1 2">
    <name type="scientific">Trichonephila clavipes</name>
    <name type="common">Golden silk orbweaver</name>
    <name type="synonym">Nephila clavipes</name>
    <dbReference type="NCBI Taxonomy" id="2585209"/>
    <lineage>
        <taxon>Eukaryota</taxon>
        <taxon>Metazoa</taxon>
        <taxon>Ecdysozoa</taxon>
        <taxon>Arthropoda</taxon>
        <taxon>Chelicerata</taxon>
        <taxon>Arachnida</taxon>
        <taxon>Araneae</taxon>
        <taxon>Araneomorphae</taxon>
        <taxon>Entelegynae</taxon>
        <taxon>Araneoidea</taxon>
        <taxon>Nephilidae</taxon>
        <taxon>Trichonephila</taxon>
    </lineage>
</organism>